<dbReference type="EMBL" id="ML977218">
    <property type="protein sequence ID" value="KAF1980820.1"/>
    <property type="molecule type" value="Genomic_DNA"/>
</dbReference>
<name>A0A6G1GJ13_9PEZI</name>
<reference evidence="3" key="1">
    <citation type="journal article" date="2020" name="Stud. Mycol.">
        <title>101 Dothideomycetes genomes: a test case for predicting lifestyles and emergence of pathogens.</title>
        <authorList>
            <person name="Haridas S."/>
            <person name="Albert R."/>
            <person name="Binder M."/>
            <person name="Bloem J."/>
            <person name="Labutti K."/>
            <person name="Salamov A."/>
            <person name="Andreopoulos B."/>
            <person name="Baker S."/>
            <person name="Barry K."/>
            <person name="Bills G."/>
            <person name="Bluhm B."/>
            <person name="Cannon C."/>
            <person name="Castanera R."/>
            <person name="Culley D."/>
            <person name="Daum C."/>
            <person name="Ezra D."/>
            <person name="Gonzalez J."/>
            <person name="Henrissat B."/>
            <person name="Kuo A."/>
            <person name="Liang C."/>
            <person name="Lipzen A."/>
            <person name="Lutzoni F."/>
            <person name="Magnuson J."/>
            <person name="Mondo S."/>
            <person name="Nolan M."/>
            <person name="Ohm R."/>
            <person name="Pangilinan J."/>
            <person name="Park H.-J."/>
            <person name="Ramirez L."/>
            <person name="Alfaro M."/>
            <person name="Sun H."/>
            <person name="Tritt A."/>
            <person name="Yoshinaga Y."/>
            <person name="Zwiers L.-H."/>
            <person name="Turgeon B."/>
            <person name="Goodwin S."/>
            <person name="Spatafora J."/>
            <person name="Crous P."/>
            <person name="Grigoriev I."/>
        </authorList>
    </citation>
    <scope>NUCLEOTIDE SEQUENCE</scope>
    <source>
        <strain evidence="3">CBS 113979</strain>
    </source>
</reference>
<sequence>MKSFVVFSYFLAAISTLLAVAFADPIPYVDLNTAIHDAADSLENIYANFHGTDESTAAAEAELLARNVASLIGQFDDLNDRLTEHVEFLRVSNRVKETALSDSHQEFLVPEFDRFNKAFLSMIYTGKARRKFFNDAQVIPIALGLQTLQPLTGNITDGLSKVVPKIFKEGQYVVPAAYEWHPPKTQDPEEYAEWQEDIDEWNEEQAKIDAHRKQEDDLQQKGKPHLGDHDRKLRRRQLRGSLLMTRLAELLEVYLPDA</sequence>
<feature type="region of interest" description="Disordered" evidence="1">
    <location>
        <begin position="207"/>
        <end position="233"/>
    </location>
</feature>
<feature type="compositionally biased region" description="Basic and acidic residues" evidence="1">
    <location>
        <begin position="207"/>
        <end position="231"/>
    </location>
</feature>
<organism evidence="3 4">
    <name type="scientific">Aulographum hederae CBS 113979</name>
    <dbReference type="NCBI Taxonomy" id="1176131"/>
    <lineage>
        <taxon>Eukaryota</taxon>
        <taxon>Fungi</taxon>
        <taxon>Dikarya</taxon>
        <taxon>Ascomycota</taxon>
        <taxon>Pezizomycotina</taxon>
        <taxon>Dothideomycetes</taxon>
        <taxon>Pleosporomycetidae</taxon>
        <taxon>Aulographales</taxon>
        <taxon>Aulographaceae</taxon>
    </lineage>
</organism>
<gene>
    <name evidence="3" type="ORF">K402DRAFT_425893</name>
</gene>
<accession>A0A6G1GJ13</accession>
<evidence type="ECO:0008006" key="5">
    <source>
        <dbReference type="Google" id="ProtNLM"/>
    </source>
</evidence>
<dbReference type="AlphaFoldDB" id="A0A6G1GJ13"/>
<keyword evidence="2" id="KW-0732">Signal</keyword>
<protein>
    <recommendedName>
        <fullName evidence="5">Cell wall protein</fullName>
    </recommendedName>
</protein>
<proteinExistence type="predicted"/>
<feature type="signal peptide" evidence="2">
    <location>
        <begin position="1"/>
        <end position="23"/>
    </location>
</feature>
<keyword evidence="4" id="KW-1185">Reference proteome</keyword>
<evidence type="ECO:0000256" key="2">
    <source>
        <dbReference type="SAM" id="SignalP"/>
    </source>
</evidence>
<feature type="chain" id="PRO_5026023999" description="Cell wall protein" evidence="2">
    <location>
        <begin position="24"/>
        <end position="258"/>
    </location>
</feature>
<evidence type="ECO:0000313" key="4">
    <source>
        <dbReference type="Proteomes" id="UP000800041"/>
    </source>
</evidence>
<evidence type="ECO:0000313" key="3">
    <source>
        <dbReference type="EMBL" id="KAF1980820.1"/>
    </source>
</evidence>
<dbReference type="Proteomes" id="UP000800041">
    <property type="component" value="Unassembled WGS sequence"/>
</dbReference>
<evidence type="ECO:0000256" key="1">
    <source>
        <dbReference type="SAM" id="MobiDB-lite"/>
    </source>
</evidence>